<gene>
    <name evidence="1" type="ORF">SAMN04488038_11715</name>
</gene>
<protein>
    <submittedName>
        <fullName evidence="1">Uncharacterized protein</fullName>
    </submittedName>
</protein>
<evidence type="ECO:0000313" key="2">
    <source>
        <dbReference type="Proteomes" id="UP000199233"/>
    </source>
</evidence>
<keyword evidence="2" id="KW-1185">Reference proteome</keyword>
<dbReference type="STRING" id="489703.SAMN04488038_11715"/>
<proteinExistence type="predicted"/>
<evidence type="ECO:0000313" key="1">
    <source>
        <dbReference type="EMBL" id="SER13960.1"/>
    </source>
</evidence>
<sequence>MNKLARKILCSPPVTLSAVVLVGVVEFFALQRSQAVGAVRGQLAQLKS</sequence>
<accession>A0A1H9LRD9</accession>
<reference evidence="1 2" key="1">
    <citation type="submission" date="2016-10" db="EMBL/GenBank/DDBJ databases">
        <authorList>
            <person name="de Groot N.N."/>
        </authorList>
    </citation>
    <scope>NUCLEOTIDE SEQUENCE [LARGE SCALE GENOMIC DNA]</scope>
    <source>
        <strain evidence="1 2">DSM 25927</strain>
    </source>
</reference>
<dbReference type="AlphaFoldDB" id="A0A1H9LRD9"/>
<organism evidence="1 2">
    <name type="scientific">Solimonas aquatica</name>
    <dbReference type="NCBI Taxonomy" id="489703"/>
    <lineage>
        <taxon>Bacteria</taxon>
        <taxon>Pseudomonadati</taxon>
        <taxon>Pseudomonadota</taxon>
        <taxon>Gammaproteobacteria</taxon>
        <taxon>Nevskiales</taxon>
        <taxon>Nevskiaceae</taxon>
        <taxon>Solimonas</taxon>
    </lineage>
</organism>
<name>A0A1H9LRD9_9GAMM</name>
<dbReference type="RefSeq" id="WP_177189068.1">
    <property type="nucleotide sequence ID" value="NZ_FOFS01000017.1"/>
</dbReference>
<dbReference type="EMBL" id="FOFS01000017">
    <property type="protein sequence ID" value="SER13960.1"/>
    <property type="molecule type" value="Genomic_DNA"/>
</dbReference>
<dbReference type="Proteomes" id="UP000199233">
    <property type="component" value="Unassembled WGS sequence"/>
</dbReference>